<dbReference type="PROSITE" id="PS51318">
    <property type="entry name" value="TAT"/>
    <property type="match status" value="1"/>
</dbReference>
<accession>A0ABS1LZH7</accession>
<dbReference type="RefSeq" id="WP_201943976.1">
    <property type="nucleotide sequence ID" value="NZ_JAERRJ010000002.1"/>
</dbReference>
<dbReference type="Gene3D" id="1.10.405.10">
    <property type="entry name" value="Guanine Nucleotide Dissociation Inhibitor, domain 1"/>
    <property type="match status" value="1"/>
</dbReference>
<dbReference type="SUPFAM" id="SSF51905">
    <property type="entry name" value="FAD/NAD(P)-binding domain"/>
    <property type="match status" value="1"/>
</dbReference>
<dbReference type="InterPro" id="IPR006311">
    <property type="entry name" value="TAT_signal"/>
</dbReference>
<name>A0ABS1LZH7_9NOCA</name>
<dbReference type="Gene3D" id="3.30.1490.470">
    <property type="match status" value="1"/>
</dbReference>
<keyword evidence="4" id="KW-1185">Reference proteome</keyword>
<dbReference type="PANTHER" id="PTHR10742:SF342">
    <property type="entry name" value="AMINE OXIDASE"/>
    <property type="match status" value="1"/>
</dbReference>
<reference evidence="3 4" key="1">
    <citation type="submission" date="2021-01" db="EMBL/GenBank/DDBJ databases">
        <title>WGS of actinomycetes isolated from Thailand.</title>
        <authorList>
            <person name="Thawai C."/>
        </authorList>
    </citation>
    <scope>NUCLEOTIDE SEQUENCE [LARGE SCALE GENOMIC DNA]</scope>
    <source>
        <strain evidence="3 4">LPG 2</strain>
    </source>
</reference>
<feature type="signal peptide" evidence="1">
    <location>
        <begin position="1"/>
        <end position="27"/>
    </location>
</feature>
<keyword evidence="1" id="KW-0732">Signal</keyword>
<sequence>MSEGGVSRRRLLTAAVTAGAFASGALATTAGSSTRTGGDSVSQERSEALARELLGVGADGGDLTLTYLKTLVDTGLPAAREPRRIIVVGAGPAGLSAATLLAEAGHRVTVLEANGNRTGGRVKTFRGVFSDPALYAEAGAMRLSSAHPMALALADKLGVRRRPFYNSDVLPETVTPATPAVFYRSFTGEEWSNGPASRYVHPPAAGRSLITVNGKTVTRAEYAANPAAVHAGFGCALDESGGSTLDAVLRACAPGTDQPIERQVESWSKLLETYENHSLRGFLQEQGWTRRQLDAVGTLENLTSRLRHSIVFPLVDHSLIPRQATYWELEGGMATLTDALTRQLGSAILLGKRMTRLEQTDHSVRVWTTAESGDEHSDGHPVDPVESFDADYALLAIPLTAMRFCTFDPPLSYDKRRAVIEFHHDAATKVLLEFKTRFWEQGPTGFRGGSCLTDSPSRSIRFPSHVEGSDGGVVLASYTLADDALRWDSLTDSERIHFALTGMRDLFGPRVDTEFTGTGRSQSWLRNRYALGEAAFPTPGQLHEHHHATRTPEGRIHFAGDHTSLNTAWIEGALESGVRSALEIHHR</sequence>
<dbReference type="Gene3D" id="3.50.50.60">
    <property type="entry name" value="FAD/NAD(P)-binding domain"/>
    <property type="match status" value="2"/>
</dbReference>
<comment type="caution">
    <text evidence="3">The sequence shown here is derived from an EMBL/GenBank/DDBJ whole genome shotgun (WGS) entry which is preliminary data.</text>
</comment>
<evidence type="ECO:0000259" key="2">
    <source>
        <dbReference type="Pfam" id="PF01593"/>
    </source>
</evidence>
<feature type="domain" description="Amine oxidase" evidence="2">
    <location>
        <begin position="93"/>
        <end position="584"/>
    </location>
</feature>
<dbReference type="Gene3D" id="1.10.10.1620">
    <property type="match status" value="1"/>
</dbReference>
<dbReference type="Proteomes" id="UP000602198">
    <property type="component" value="Unassembled WGS sequence"/>
</dbReference>
<dbReference type="InterPro" id="IPR002937">
    <property type="entry name" value="Amino_oxidase"/>
</dbReference>
<evidence type="ECO:0000313" key="3">
    <source>
        <dbReference type="EMBL" id="MBL1073661.1"/>
    </source>
</evidence>
<dbReference type="Gene3D" id="3.30.70.2100">
    <property type="match status" value="1"/>
</dbReference>
<dbReference type="EMBL" id="JAERRJ010000002">
    <property type="protein sequence ID" value="MBL1073661.1"/>
    <property type="molecule type" value="Genomic_DNA"/>
</dbReference>
<dbReference type="PANTHER" id="PTHR10742">
    <property type="entry name" value="FLAVIN MONOAMINE OXIDASE"/>
    <property type="match status" value="1"/>
</dbReference>
<protein>
    <submittedName>
        <fullName evidence="3">FAD-dependent oxidoreductase</fullName>
    </submittedName>
</protein>
<proteinExistence type="predicted"/>
<dbReference type="Pfam" id="PF01593">
    <property type="entry name" value="Amino_oxidase"/>
    <property type="match status" value="1"/>
</dbReference>
<dbReference type="Gene3D" id="6.10.250.1500">
    <property type="match status" value="1"/>
</dbReference>
<dbReference type="InterPro" id="IPR050281">
    <property type="entry name" value="Flavin_monoamine_oxidase"/>
</dbReference>
<evidence type="ECO:0000256" key="1">
    <source>
        <dbReference type="SAM" id="SignalP"/>
    </source>
</evidence>
<feature type="chain" id="PRO_5046822043" evidence="1">
    <location>
        <begin position="28"/>
        <end position="587"/>
    </location>
</feature>
<dbReference type="SUPFAM" id="SSF54373">
    <property type="entry name" value="FAD-linked reductases, C-terminal domain"/>
    <property type="match status" value="1"/>
</dbReference>
<dbReference type="InterPro" id="IPR036188">
    <property type="entry name" value="FAD/NAD-bd_sf"/>
</dbReference>
<evidence type="ECO:0000313" key="4">
    <source>
        <dbReference type="Proteomes" id="UP000602198"/>
    </source>
</evidence>
<gene>
    <name evidence="3" type="ORF">JK358_04575</name>
</gene>
<organism evidence="3 4">
    <name type="scientific">Nocardia acididurans</name>
    <dbReference type="NCBI Taxonomy" id="2802282"/>
    <lineage>
        <taxon>Bacteria</taxon>
        <taxon>Bacillati</taxon>
        <taxon>Actinomycetota</taxon>
        <taxon>Actinomycetes</taxon>
        <taxon>Mycobacteriales</taxon>
        <taxon>Nocardiaceae</taxon>
        <taxon>Nocardia</taxon>
    </lineage>
</organism>